<reference evidence="1 2" key="1">
    <citation type="submission" date="2023-03" db="EMBL/GenBank/DDBJ databases">
        <title>Bacillus Genome Sequencing.</title>
        <authorList>
            <person name="Dunlap C."/>
        </authorList>
    </citation>
    <scope>NUCLEOTIDE SEQUENCE [LARGE SCALE GENOMIC DNA]</scope>
    <source>
        <strain evidence="1 2">NRS-52</strain>
    </source>
</reference>
<dbReference type="Pfam" id="PF05930">
    <property type="entry name" value="Phage_AlpA"/>
    <property type="match status" value="1"/>
</dbReference>
<protein>
    <submittedName>
        <fullName evidence="1">AlpA family phage regulatory protein</fullName>
    </submittedName>
</protein>
<dbReference type="InterPro" id="IPR010260">
    <property type="entry name" value="AlpA"/>
</dbReference>
<evidence type="ECO:0000313" key="1">
    <source>
        <dbReference type="EMBL" id="MED5015954.1"/>
    </source>
</evidence>
<accession>A0ABU6PM80</accession>
<organism evidence="1 2">
    <name type="scientific">Paenibacillus chibensis</name>
    <dbReference type="NCBI Taxonomy" id="59846"/>
    <lineage>
        <taxon>Bacteria</taxon>
        <taxon>Bacillati</taxon>
        <taxon>Bacillota</taxon>
        <taxon>Bacilli</taxon>
        <taxon>Bacillales</taxon>
        <taxon>Paenibacillaceae</taxon>
        <taxon>Paenibacillus</taxon>
    </lineage>
</organism>
<proteinExistence type="predicted"/>
<evidence type="ECO:0000313" key="2">
    <source>
        <dbReference type="Proteomes" id="UP001343257"/>
    </source>
</evidence>
<name>A0ABU6PM80_9BACL</name>
<dbReference type="EMBL" id="JARTLD010000003">
    <property type="protein sequence ID" value="MED5015954.1"/>
    <property type="molecule type" value="Genomic_DNA"/>
</dbReference>
<sequence length="65" mass="7543">MERSDLPLILQAKDIIQVTGLCKSTVYELMKSPDFPLLKVNVRKLVYRDQFFAWLDSKQQAVVSK</sequence>
<keyword evidence="2" id="KW-1185">Reference proteome</keyword>
<gene>
    <name evidence="1" type="ORF">P9847_01400</name>
</gene>
<dbReference type="Proteomes" id="UP001343257">
    <property type="component" value="Unassembled WGS sequence"/>
</dbReference>
<dbReference type="RefSeq" id="WP_328274788.1">
    <property type="nucleotide sequence ID" value="NZ_JARTLD010000003.1"/>
</dbReference>
<comment type="caution">
    <text evidence="1">The sequence shown here is derived from an EMBL/GenBank/DDBJ whole genome shotgun (WGS) entry which is preliminary data.</text>
</comment>